<dbReference type="Gene3D" id="3.60.10.10">
    <property type="entry name" value="Endonuclease/exonuclease/phosphatase"/>
    <property type="match status" value="1"/>
</dbReference>
<evidence type="ECO:0008006" key="4">
    <source>
        <dbReference type="Google" id="ProtNLM"/>
    </source>
</evidence>
<feature type="coiled-coil region" evidence="1">
    <location>
        <begin position="266"/>
        <end position="315"/>
    </location>
</feature>
<organism evidence="2 3">
    <name type="scientific">Heracleum sosnowskyi</name>
    <dbReference type="NCBI Taxonomy" id="360622"/>
    <lineage>
        <taxon>Eukaryota</taxon>
        <taxon>Viridiplantae</taxon>
        <taxon>Streptophyta</taxon>
        <taxon>Embryophyta</taxon>
        <taxon>Tracheophyta</taxon>
        <taxon>Spermatophyta</taxon>
        <taxon>Magnoliopsida</taxon>
        <taxon>eudicotyledons</taxon>
        <taxon>Gunneridae</taxon>
        <taxon>Pentapetalae</taxon>
        <taxon>asterids</taxon>
        <taxon>campanulids</taxon>
        <taxon>Apiales</taxon>
        <taxon>Apiaceae</taxon>
        <taxon>Apioideae</taxon>
        <taxon>apioid superclade</taxon>
        <taxon>Tordylieae</taxon>
        <taxon>Tordyliinae</taxon>
        <taxon>Heracleum</taxon>
    </lineage>
</organism>
<keyword evidence="3" id="KW-1185">Reference proteome</keyword>
<evidence type="ECO:0000313" key="3">
    <source>
        <dbReference type="Proteomes" id="UP001237642"/>
    </source>
</evidence>
<dbReference type="EMBL" id="JAUIZM010000009">
    <property type="protein sequence ID" value="KAK1365142.1"/>
    <property type="molecule type" value="Genomic_DNA"/>
</dbReference>
<dbReference type="InterPro" id="IPR036691">
    <property type="entry name" value="Endo/exonu/phosph_ase_sf"/>
</dbReference>
<reference evidence="2" key="1">
    <citation type="submission" date="2023-02" db="EMBL/GenBank/DDBJ databases">
        <title>Genome of toxic invasive species Heracleum sosnowskyi carries increased number of genes despite the absence of recent whole-genome duplications.</title>
        <authorList>
            <person name="Schelkunov M."/>
            <person name="Shtratnikova V."/>
            <person name="Makarenko M."/>
            <person name="Klepikova A."/>
            <person name="Omelchenko D."/>
            <person name="Novikova G."/>
            <person name="Obukhova E."/>
            <person name="Bogdanov V."/>
            <person name="Penin A."/>
            <person name="Logacheva M."/>
        </authorList>
    </citation>
    <scope>NUCLEOTIDE SEQUENCE</scope>
    <source>
        <strain evidence="2">Hsosn_3</strain>
        <tissue evidence="2">Leaf</tissue>
    </source>
</reference>
<gene>
    <name evidence="2" type="ORF">POM88_040703</name>
</gene>
<name>A0AAD8HFE9_9APIA</name>
<dbReference type="Proteomes" id="UP001237642">
    <property type="component" value="Unassembled WGS sequence"/>
</dbReference>
<dbReference type="SUPFAM" id="SSF56219">
    <property type="entry name" value="DNase I-like"/>
    <property type="match status" value="1"/>
</dbReference>
<sequence length="545" mass="63023">MCSFLRGPVKEETPLTNEEDARQIVQCAENLGLLKEGSKEESLKKVVNRGVGRSVVRRNIKDVFITVCFKYFVPARNKVRNVVTGDEKDLLKAQTGFGCSYCIKNDEMFHVLNVYGHLCSRNKRILWEEMRGILNIVLGEALCVMGYFNCVRGPGERMNCEYRNAESSFFNKFIEDINLMDLEILNSSYTWFGVDEKKSKLDRVLPNSQWFSIGAWMIKAMNMKLSDHKPLVLFINKINWGPKPFKVFNWGLQDPSLANIMENFWRQEMNNVKEDVKETLQKVKKVLKVWSSNAKDNLLQGIKALENKVDDLDLKDTNGEEVKTYRLLLEDHKLIKAAFYSHFFEIYHNGLKCDFLNLDKLVVEKLNESERSWLEMDIREERVDLPLKEDVNDKSPGPRSILDKTFKGLGVGTIKGIALSYYSDITGDLVSMLRGSLCFEDRRINELHAFMEGLKEVFFYRNYRYIILETDHVEAYWEWRHSSQRCTDKNYKAEVRLADPEDNALVAYVAHGGWVNPQLEEGQDNNEAMVEEAPGLEELVATTAM</sequence>
<proteinExistence type="predicted"/>
<dbReference type="PANTHER" id="PTHR33710:SF64">
    <property type="entry name" value="ENDONUCLEASE_EXONUCLEASE_PHOSPHATASE DOMAIN-CONTAINING PROTEIN"/>
    <property type="match status" value="1"/>
</dbReference>
<comment type="caution">
    <text evidence="2">The sequence shown here is derived from an EMBL/GenBank/DDBJ whole genome shotgun (WGS) entry which is preliminary data.</text>
</comment>
<reference evidence="2" key="2">
    <citation type="submission" date="2023-05" db="EMBL/GenBank/DDBJ databases">
        <authorList>
            <person name="Schelkunov M.I."/>
        </authorList>
    </citation>
    <scope>NUCLEOTIDE SEQUENCE</scope>
    <source>
        <strain evidence="2">Hsosn_3</strain>
        <tissue evidence="2">Leaf</tissue>
    </source>
</reference>
<dbReference type="AlphaFoldDB" id="A0AAD8HFE9"/>
<evidence type="ECO:0000256" key="1">
    <source>
        <dbReference type="SAM" id="Coils"/>
    </source>
</evidence>
<keyword evidence="1" id="KW-0175">Coiled coil</keyword>
<dbReference type="PANTHER" id="PTHR33710">
    <property type="entry name" value="BNAC02G09200D PROTEIN"/>
    <property type="match status" value="1"/>
</dbReference>
<protein>
    <recommendedName>
        <fullName evidence="4">Reverse transcriptase</fullName>
    </recommendedName>
</protein>
<accession>A0AAD8HFE9</accession>
<evidence type="ECO:0000313" key="2">
    <source>
        <dbReference type="EMBL" id="KAK1365142.1"/>
    </source>
</evidence>